<feature type="domain" description="Uncharacterized protein YyaB-like PH" evidence="2">
    <location>
        <begin position="24"/>
        <end position="99"/>
    </location>
</feature>
<dbReference type="GO" id="GO:0030153">
    <property type="term" value="P:bacteriocin immunity"/>
    <property type="evidence" value="ECO:0007669"/>
    <property type="project" value="InterPro"/>
</dbReference>
<dbReference type="Proteomes" id="UP000248987">
    <property type="component" value="Unassembled WGS sequence"/>
</dbReference>
<keyword evidence="4" id="KW-1185">Reference proteome</keyword>
<sequence>MEKPLILLPLLIPIILAFWIYFITPYTIKNNKLIYRTGFLRGEIDTSAIVEIIQGKTLRIGIITALSKIGLIIKFNAHDEVYIAAENNKEMISDVLKLNPDIRISGSYLTVSDE</sequence>
<dbReference type="RefSeq" id="WP_083993882.1">
    <property type="nucleotide sequence ID" value="NZ_LZRN01000011.1"/>
</dbReference>
<dbReference type="OrthoDB" id="1437824at2"/>
<feature type="transmembrane region" description="Helical" evidence="1">
    <location>
        <begin position="6"/>
        <end position="28"/>
    </location>
</feature>
<accession>A0A327SHS8</accession>
<reference evidence="3 4" key="1">
    <citation type="submission" date="2018-06" db="EMBL/GenBank/DDBJ databases">
        <title>Genomic Encyclopedia of Archaeal and Bacterial Type Strains, Phase II (KMG-II): from individual species to whole genera.</title>
        <authorList>
            <person name="Goeker M."/>
        </authorList>
    </citation>
    <scope>NUCLEOTIDE SEQUENCE [LARGE SCALE GENOMIC DNA]</scope>
    <source>
        <strain evidence="3 4">DSM 12408</strain>
    </source>
</reference>
<evidence type="ECO:0000256" key="1">
    <source>
        <dbReference type="SAM" id="Phobius"/>
    </source>
</evidence>
<keyword evidence="1" id="KW-0812">Transmembrane</keyword>
<evidence type="ECO:0000259" key="2">
    <source>
        <dbReference type="Pfam" id="PF06713"/>
    </source>
</evidence>
<proteinExistence type="predicted"/>
<dbReference type="InterPro" id="IPR009589">
    <property type="entry name" value="PH_YyaB-like"/>
</dbReference>
<dbReference type="Pfam" id="PF06713">
    <property type="entry name" value="bPH_4"/>
    <property type="match status" value="1"/>
</dbReference>
<protein>
    <submittedName>
        <fullName evidence="3">PH (Pleckstrin Homology) domain-containing protein</fullName>
    </submittedName>
</protein>
<gene>
    <name evidence="3" type="ORF">LX77_01610</name>
</gene>
<evidence type="ECO:0000313" key="4">
    <source>
        <dbReference type="Proteomes" id="UP000248987"/>
    </source>
</evidence>
<dbReference type="AlphaFoldDB" id="A0A327SHS8"/>
<name>A0A327SHS8_9FLAO</name>
<evidence type="ECO:0000313" key="3">
    <source>
        <dbReference type="EMBL" id="RAJ25307.1"/>
    </source>
</evidence>
<organism evidence="3 4">
    <name type="scientific">Gelidibacter algens</name>
    <dbReference type="NCBI Taxonomy" id="49280"/>
    <lineage>
        <taxon>Bacteria</taxon>
        <taxon>Pseudomonadati</taxon>
        <taxon>Bacteroidota</taxon>
        <taxon>Flavobacteriia</taxon>
        <taxon>Flavobacteriales</taxon>
        <taxon>Flavobacteriaceae</taxon>
        <taxon>Gelidibacter</taxon>
    </lineage>
</organism>
<comment type="caution">
    <text evidence="3">The sequence shown here is derived from an EMBL/GenBank/DDBJ whole genome shotgun (WGS) entry which is preliminary data.</text>
</comment>
<keyword evidence="1" id="KW-0472">Membrane</keyword>
<dbReference type="EMBL" id="QLLQ01000004">
    <property type="protein sequence ID" value="RAJ25307.1"/>
    <property type="molecule type" value="Genomic_DNA"/>
</dbReference>
<keyword evidence="1" id="KW-1133">Transmembrane helix</keyword>